<protein>
    <submittedName>
        <fullName evidence="2">Putative YopX protein</fullName>
    </submittedName>
</protein>
<gene>
    <name evidence="2" type="ORF">MM415A00288_0046</name>
</gene>
<sequence length="149" mass="17892">MRTIKFRAWSKHRKKMDHWDYLLYYPNYLRDLLKWAGIIRRENFKEENGKCVIKKDKIIMQYTGLKDRNGVEIYEGDIVKVEKAYTHPDERIIQKGNYKIRSGMADFGIFREEGWWTLSDFGVEIAPEYGRINHCEVIGNIWENPELLT</sequence>
<dbReference type="NCBIfam" id="TIGR01671">
    <property type="entry name" value="phage_TIGR01671"/>
    <property type="match status" value="1"/>
</dbReference>
<dbReference type="Pfam" id="PF09643">
    <property type="entry name" value="YopX"/>
    <property type="match status" value="1"/>
</dbReference>
<evidence type="ECO:0000313" key="2">
    <source>
        <dbReference type="EMBL" id="QJA83426.1"/>
    </source>
</evidence>
<name>A0A6M3KN01_9ZZZZ</name>
<dbReference type="SUPFAM" id="SSF159006">
    <property type="entry name" value="YopX-like"/>
    <property type="match status" value="1"/>
</dbReference>
<organism evidence="2">
    <name type="scientific">viral metagenome</name>
    <dbReference type="NCBI Taxonomy" id="1070528"/>
    <lineage>
        <taxon>unclassified sequences</taxon>
        <taxon>metagenomes</taxon>
        <taxon>organismal metagenomes</taxon>
    </lineage>
</organism>
<dbReference type="InterPro" id="IPR023385">
    <property type="entry name" value="YopX-like_C"/>
</dbReference>
<feature type="domain" description="YopX protein" evidence="1">
    <location>
        <begin position="5"/>
        <end position="148"/>
    </location>
</feature>
<dbReference type="AlphaFoldDB" id="A0A6M3KN01"/>
<evidence type="ECO:0000259" key="1">
    <source>
        <dbReference type="Pfam" id="PF09643"/>
    </source>
</evidence>
<proteinExistence type="predicted"/>
<dbReference type="InterPro" id="IPR019096">
    <property type="entry name" value="YopX_protein"/>
</dbReference>
<dbReference type="InterPro" id="IPR010024">
    <property type="entry name" value="CHP16711"/>
</dbReference>
<accession>A0A6M3KN01</accession>
<dbReference type="EMBL" id="MT142510">
    <property type="protein sequence ID" value="QJA83426.1"/>
    <property type="molecule type" value="Genomic_DNA"/>
</dbReference>
<reference evidence="2" key="1">
    <citation type="submission" date="2020-03" db="EMBL/GenBank/DDBJ databases">
        <title>The deep terrestrial virosphere.</title>
        <authorList>
            <person name="Holmfeldt K."/>
            <person name="Nilsson E."/>
            <person name="Simone D."/>
            <person name="Lopez-Fernandez M."/>
            <person name="Wu X."/>
            <person name="de Brujin I."/>
            <person name="Lundin D."/>
            <person name="Andersson A."/>
            <person name="Bertilsson S."/>
            <person name="Dopson M."/>
        </authorList>
    </citation>
    <scope>NUCLEOTIDE SEQUENCE</scope>
    <source>
        <strain evidence="2">MM415A00288</strain>
    </source>
</reference>
<dbReference type="Gene3D" id="2.30.30.290">
    <property type="entry name" value="YopX-like domains"/>
    <property type="match status" value="1"/>
</dbReference>